<evidence type="ECO:0000313" key="1">
    <source>
        <dbReference type="EMBL" id="MBH9553969.1"/>
    </source>
</evidence>
<sequence length="139" mass="15478">MEHMEFVDEPSAEAWCGAVLKLCDEQIEGEGLDAVKHPEQWAFVLWCPDGANLPARRPDAWGLDTQHPVARIAGILKGAPIYELEDHETLWSSWLRIFLVCQEADARIAEALQDGLLQAIQREDAEFVARYGATGSPAH</sequence>
<name>A0A931NER2_9BURK</name>
<accession>A0A931NER2</accession>
<comment type="caution">
    <text evidence="1">The sequence shown here is derived from an EMBL/GenBank/DDBJ whole genome shotgun (WGS) entry which is preliminary data.</text>
</comment>
<protein>
    <submittedName>
        <fullName evidence="1">Uncharacterized protein</fullName>
    </submittedName>
</protein>
<dbReference type="RefSeq" id="WP_198101590.1">
    <property type="nucleotide sequence ID" value="NZ_JAEDAL010000008.1"/>
</dbReference>
<keyword evidence="2" id="KW-1185">Reference proteome</keyword>
<organism evidence="1 2">
    <name type="scientific">Inhella gelatinilytica</name>
    <dbReference type="NCBI Taxonomy" id="2795030"/>
    <lineage>
        <taxon>Bacteria</taxon>
        <taxon>Pseudomonadati</taxon>
        <taxon>Pseudomonadota</taxon>
        <taxon>Betaproteobacteria</taxon>
        <taxon>Burkholderiales</taxon>
        <taxon>Sphaerotilaceae</taxon>
        <taxon>Inhella</taxon>
    </lineage>
</organism>
<proteinExistence type="predicted"/>
<reference evidence="1" key="1">
    <citation type="submission" date="2020-12" db="EMBL/GenBank/DDBJ databases">
        <title>The genome sequence of Inhella sp. 4Y17.</title>
        <authorList>
            <person name="Liu Y."/>
        </authorList>
    </citation>
    <scope>NUCLEOTIDE SEQUENCE</scope>
    <source>
        <strain evidence="1">4Y10</strain>
    </source>
</reference>
<dbReference type="Proteomes" id="UP000620139">
    <property type="component" value="Unassembled WGS sequence"/>
</dbReference>
<dbReference type="AlphaFoldDB" id="A0A931NER2"/>
<gene>
    <name evidence="1" type="ORF">I7X43_14065</name>
</gene>
<evidence type="ECO:0000313" key="2">
    <source>
        <dbReference type="Proteomes" id="UP000620139"/>
    </source>
</evidence>
<dbReference type="EMBL" id="JAEDAL010000008">
    <property type="protein sequence ID" value="MBH9553969.1"/>
    <property type="molecule type" value="Genomic_DNA"/>
</dbReference>